<feature type="signal peptide" evidence="1">
    <location>
        <begin position="1"/>
        <end position="32"/>
    </location>
</feature>
<name>A0AAV5X0Z6_9BILA</name>
<evidence type="ECO:0000313" key="4">
    <source>
        <dbReference type="Proteomes" id="UP001432322"/>
    </source>
</evidence>
<keyword evidence="4" id="KW-1185">Reference proteome</keyword>
<accession>A0AAV5X0Z6</accession>
<evidence type="ECO:0000259" key="2">
    <source>
        <dbReference type="PROSITE" id="PS50222"/>
    </source>
</evidence>
<dbReference type="AlphaFoldDB" id="A0AAV5X0Z6"/>
<evidence type="ECO:0000313" key="3">
    <source>
        <dbReference type="EMBL" id="GMT36689.1"/>
    </source>
</evidence>
<feature type="chain" id="PRO_5043831707" description="EF-hand domain-containing protein" evidence="1">
    <location>
        <begin position="33"/>
        <end position="155"/>
    </location>
</feature>
<keyword evidence="1" id="KW-0732">Signal</keyword>
<evidence type="ECO:0000256" key="1">
    <source>
        <dbReference type="SAM" id="SignalP"/>
    </source>
</evidence>
<comment type="caution">
    <text evidence="3">The sequence shown here is derived from an EMBL/GenBank/DDBJ whole genome shotgun (WGS) entry which is preliminary data.</text>
</comment>
<protein>
    <recommendedName>
        <fullName evidence="2">EF-hand domain-containing protein</fullName>
    </recommendedName>
</protein>
<feature type="non-terminal residue" evidence="3">
    <location>
        <position position="1"/>
    </location>
</feature>
<organism evidence="3 4">
    <name type="scientific">Pristionchus fissidentatus</name>
    <dbReference type="NCBI Taxonomy" id="1538716"/>
    <lineage>
        <taxon>Eukaryota</taxon>
        <taxon>Metazoa</taxon>
        <taxon>Ecdysozoa</taxon>
        <taxon>Nematoda</taxon>
        <taxon>Chromadorea</taxon>
        <taxon>Rhabditida</taxon>
        <taxon>Rhabditina</taxon>
        <taxon>Diplogasteromorpha</taxon>
        <taxon>Diplogasteroidea</taxon>
        <taxon>Neodiplogasteridae</taxon>
        <taxon>Pristionchus</taxon>
    </lineage>
</organism>
<dbReference type="PROSITE" id="PS50222">
    <property type="entry name" value="EF_HAND_2"/>
    <property type="match status" value="1"/>
</dbReference>
<gene>
    <name evidence="3" type="ORF">PFISCL1PPCAC_27986</name>
</gene>
<sequence length="155" mass="18373">VTLPEGEKFNHCSHREMRIVLFLLFLVPIIDSVVERSNRNDLLTFDEWDLNGDCFVTYDEFLNYFLDQLFTIRMYQARVAVESRSNYLREETYDEVAGNIMANVSLLDGNGADERTVIRHLLYRLRETWKEMSPESIQAVFKLKSIINTTFWHRP</sequence>
<dbReference type="GO" id="GO:0005509">
    <property type="term" value="F:calcium ion binding"/>
    <property type="evidence" value="ECO:0007669"/>
    <property type="project" value="InterPro"/>
</dbReference>
<dbReference type="InterPro" id="IPR002048">
    <property type="entry name" value="EF_hand_dom"/>
</dbReference>
<reference evidence="3" key="1">
    <citation type="submission" date="2023-10" db="EMBL/GenBank/DDBJ databases">
        <title>Genome assembly of Pristionchus species.</title>
        <authorList>
            <person name="Yoshida K."/>
            <person name="Sommer R.J."/>
        </authorList>
    </citation>
    <scope>NUCLEOTIDE SEQUENCE</scope>
    <source>
        <strain evidence="3">RS5133</strain>
    </source>
</reference>
<proteinExistence type="predicted"/>
<dbReference type="Proteomes" id="UP001432322">
    <property type="component" value="Unassembled WGS sequence"/>
</dbReference>
<dbReference type="EMBL" id="BTSY01000007">
    <property type="protein sequence ID" value="GMT36689.1"/>
    <property type="molecule type" value="Genomic_DNA"/>
</dbReference>
<feature type="domain" description="EF-hand" evidence="2">
    <location>
        <begin position="45"/>
        <end position="71"/>
    </location>
</feature>